<accession>A0ABQ6JWL7</accession>
<comment type="caution">
    <text evidence="2">The sequence shown here is derived from an EMBL/GenBank/DDBJ whole genome shotgun (WGS) entry which is preliminary data.</text>
</comment>
<name>A0ABQ6JWL7_9MICO</name>
<organism evidence="2 3">
    <name type="scientific">Homoserinibacter gongjuensis</name>
    <dbReference type="NCBI Taxonomy" id="1162968"/>
    <lineage>
        <taxon>Bacteria</taxon>
        <taxon>Bacillati</taxon>
        <taxon>Actinomycetota</taxon>
        <taxon>Actinomycetes</taxon>
        <taxon>Micrococcales</taxon>
        <taxon>Microbacteriaceae</taxon>
        <taxon>Homoserinibacter</taxon>
    </lineage>
</organism>
<evidence type="ECO:0000313" key="2">
    <source>
        <dbReference type="EMBL" id="GMA91644.1"/>
    </source>
</evidence>
<proteinExistence type="predicted"/>
<sequence length="144" mass="15217">MGEHDDERHIQQRNRILERRDRRVGDHVTGVAHDEQVAEPLVEDDLGRQPGVAASEERDVRLLESGQLLAPLDVLSWVSRGARDEPLIAAHHLPPRVRGGAAGVGVGGGHASSFAIAVARNANSASSAVPASTMVESSVVVTSA</sequence>
<reference evidence="3" key="1">
    <citation type="journal article" date="2019" name="Int. J. Syst. Evol. Microbiol.">
        <title>The Global Catalogue of Microorganisms (GCM) 10K type strain sequencing project: providing services to taxonomists for standard genome sequencing and annotation.</title>
        <authorList>
            <consortium name="The Broad Institute Genomics Platform"/>
            <consortium name="The Broad Institute Genome Sequencing Center for Infectious Disease"/>
            <person name="Wu L."/>
            <person name="Ma J."/>
        </authorList>
    </citation>
    <scope>NUCLEOTIDE SEQUENCE [LARGE SCALE GENOMIC DNA]</scope>
    <source>
        <strain evidence="3">NBRC 108755</strain>
    </source>
</reference>
<dbReference type="Proteomes" id="UP001157069">
    <property type="component" value="Unassembled WGS sequence"/>
</dbReference>
<gene>
    <name evidence="2" type="ORF">GCM10025869_21730</name>
</gene>
<evidence type="ECO:0000313" key="3">
    <source>
        <dbReference type="Proteomes" id="UP001157069"/>
    </source>
</evidence>
<feature type="region of interest" description="Disordered" evidence="1">
    <location>
        <begin position="1"/>
        <end position="23"/>
    </location>
</feature>
<keyword evidence="3" id="KW-1185">Reference proteome</keyword>
<protein>
    <submittedName>
        <fullName evidence="2">Uncharacterized protein</fullName>
    </submittedName>
</protein>
<dbReference type="EMBL" id="BSVA01000001">
    <property type="protein sequence ID" value="GMA91644.1"/>
    <property type="molecule type" value="Genomic_DNA"/>
</dbReference>
<evidence type="ECO:0000256" key="1">
    <source>
        <dbReference type="SAM" id="MobiDB-lite"/>
    </source>
</evidence>